<proteinExistence type="predicted"/>
<dbReference type="Proteomes" id="UP000663866">
    <property type="component" value="Unassembled WGS sequence"/>
</dbReference>
<organism evidence="2 3">
    <name type="scientific">Rotaria magnacalcarata</name>
    <dbReference type="NCBI Taxonomy" id="392030"/>
    <lineage>
        <taxon>Eukaryota</taxon>
        <taxon>Metazoa</taxon>
        <taxon>Spiralia</taxon>
        <taxon>Gnathifera</taxon>
        <taxon>Rotifera</taxon>
        <taxon>Eurotatoria</taxon>
        <taxon>Bdelloidea</taxon>
        <taxon>Philodinida</taxon>
        <taxon>Philodinidae</taxon>
        <taxon>Rotaria</taxon>
    </lineage>
</organism>
<protein>
    <submittedName>
        <fullName evidence="2">Uncharacterized protein</fullName>
    </submittedName>
</protein>
<feature type="non-terminal residue" evidence="2">
    <location>
        <position position="63"/>
    </location>
</feature>
<comment type="caution">
    <text evidence="2">The sequence shown here is derived from an EMBL/GenBank/DDBJ whole genome shotgun (WGS) entry which is preliminary data.</text>
</comment>
<evidence type="ECO:0000313" key="2">
    <source>
        <dbReference type="EMBL" id="CAF4750006.1"/>
    </source>
</evidence>
<dbReference type="EMBL" id="CAJOBG010113589">
    <property type="protein sequence ID" value="CAF4750006.1"/>
    <property type="molecule type" value="Genomic_DNA"/>
</dbReference>
<dbReference type="AlphaFoldDB" id="A0A821LEV5"/>
<feature type="transmembrane region" description="Helical" evidence="1">
    <location>
        <begin position="24"/>
        <end position="53"/>
    </location>
</feature>
<keyword evidence="1" id="KW-1133">Transmembrane helix</keyword>
<reference evidence="2" key="1">
    <citation type="submission" date="2021-02" db="EMBL/GenBank/DDBJ databases">
        <authorList>
            <person name="Nowell W R."/>
        </authorList>
    </citation>
    <scope>NUCLEOTIDE SEQUENCE</scope>
</reference>
<feature type="non-terminal residue" evidence="2">
    <location>
        <position position="1"/>
    </location>
</feature>
<gene>
    <name evidence="2" type="ORF">OVN521_LOCUS50119</name>
</gene>
<keyword evidence="3" id="KW-1185">Reference proteome</keyword>
<keyword evidence="1" id="KW-0472">Membrane</keyword>
<sequence length="63" mass="6568">ILIFIGLAGAGVSAYFFVKDSTDHFIPTIVGMAVGGALALVALLFLCIVLGCIGSHDGYFNYN</sequence>
<keyword evidence="1" id="KW-0812">Transmembrane</keyword>
<name>A0A821LEV5_9BILA</name>
<evidence type="ECO:0000313" key="3">
    <source>
        <dbReference type="Proteomes" id="UP000663866"/>
    </source>
</evidence>
<accession>A0A821LEV5</accession>
<evidence type="ECO:0000256" key="1">
    <source>
        <dbReference type="SAM" id="Phobius"/>
    </source>
</evidence>